<dbReference type="OrthoDB" id="4062651at2759"/>
<evidence type="ECO:0000256" key="5">
    <source>
        <dbReference type="ARBA" id="ARBA00022840"/>
    </source>
</evidence>
<dbReference type="PROSITE" id="PS50011">
    <property type="entry name" value="PROTEIN_KINASE_DOM"/>
    <property type="match status" value="1"/>
</dbReference>
<dbReference type="InParanoid" id="I2H2W2"/>
<evidence type="ECO:0000313" key="9">
    <source>
        <dbReference type="Proteomes" id="UP000002866"/>
    </source>
</evidence>
<dbReference type="PANTHER" id="PTHR24348">
    <property type="entry name" value="SERINE/THREONINE-PROTEIN KINASE UNC-51-RELATED"/>
    <property type="match status" value="1"/>
</dbReference>
<dbReference type="GeneID" id="14495750"/>
<dbReference type="eggNOG" id="KOG0583">
    <property type="taxonomic scope" value="Eukaryota"/>
</dbReference>
<dbReference type="KEGG" id="tbl:TBLA_0D02070"/>
<keyword evidence="3" id="KW-0547">Nucleotide-binding</keyword>
<dbReference type="Gene3D" id="1.10.510.10">
    <property type="entry name" value="Transferase(Phosphotransferase) domain 1"/>
    <property type="match status" value="1"/>
</dbReference>
<dbReference type="GO" id="GO:0010506">
    <property type="term" value="P:regulation of autophagy"/>
    <property type="evidence" value="ECO:0007669"/>
    <property type="project" value="InterPro"/>
</dbReference>
<dbReference type="GO" id="GO:0005524">
    <property type="term" value="F:ATP binding"/>
    <property type="evidence" value="ECO:0007669"/>
    <property type="project" value="UniProtKB-KW"/>
</dbReference>
<dbReference type="GO" id="GO:0005829">
    <property type="term" value="C:cytosol"/>
    <property type="evidence" value="ECO:0007669"/>
    <property type="project" value="TreeGrafter"/>
</dbReference>
<evidence type="ECO:0000256" key="2">
    <source>
        <dbReference type="ARBA" id="ARBA00022679"/>
    </source>
</evidence>
<evidence type="ECO:0000259" key="7">
    <source>
        <dbReference type="PROSITE" id="PS50011"/>
    </source>
</evidence>
<protein>
    <recommendedName>
        <fullName evidence="1">non-specific serine/threonine protein kinase</fullName>
        <ecNumber evidence="1">2.7.11.1</ecNumber>
    </recommendedName>
</protein>
<dbReference type="GO" id="GO:0005776">
    <property type="term" value="C:autophagosome"/>
    <property type="evidence" value="ECO:0007669"/>
    <property type="project" value="TreeGrafter"/>
</dbReference>
<keyword evidence="4" id="KW-0418">Kinase</keyword>
<dbReference type="GO" id="GO:0004674">
    <property type="term" value="F:protein serine/threonine kinase activity"/>
    <property type="evidence" value="ECO:0007669"/>
    <property type="project" value="UniProtKB-EC"/>
</dbReference>
<feature type="region of interest" description="Disordered" evidence="6">
    <location>
        <begin position="368"/>
        <end position="393"/>
    </location>
</feature>
<feature type="compositionally biased region" description="Polar residues" evidence="6">
    <location>
        <begin position="454"/>
        <end position="465"/>
    </location>
</feature>
<dbReference type="Pfam" id="PF00069">
    <property type="entry name" value="Pkinase"/>
    <property type="match status" value="1"/>
</dbReference>
<dbReference type="Proteomes" id="UP000002866">
    <property type="component" value="Chromosome 4"/>
</dbReference>
<evidence type="ECO:0000256" key="3">
    <source>
        <dbReference type="ARBA" id="ARBA00022741"/>
    </source>
</evidence>
<dbReference type="EC" id="2.7.11.1" evidence="1"/>
<sequence length="500" mass="57027">MYQLIAPIQSGSFSTVYSANKIDDNNPANVQKVALKVLPRTKTERTTVEQECYAMNKVNKHPNICHFLDCYEDKNWDSYVMVLEYCSEGDMHDLIYSNKLKLSKQLNNDRFSNPISSVPPILPSPALSFYSITKQLCSAINYSHSKGVAHRDIKPENILLNNDGMVKLGDWGHATINKYSTECNVGTDAYRAPETFYSSPAYNTKQSDFWGLGSTLIYFLLGEPIFRCLQNNNTKKNPKSTNEKSSKVSILNDELLLKVITIYQGKFLRNPTFQWNDIPYSKNNSKLISLIAIILETLLVIKPENRSIYVFEELLDDLFIEDLMVSDDDDEEEVDFVQQLESHVIISHTLNTTCMSLNNMPITPTSPITPIMSNQSPVPNYTPASSIQSTPRYAKNIQVQNDEKDYYEYKNQQQQQQQQQHHHHHHHHLSFSKEKSLLEDYAFKTTEVTTTHTSLVSDSENNLINEESDSSQTTSHSSSHSSGLSNFFNAFGIRRTQSII</sequence>
<evidence type="ECO:0000256" key="4">
    <source>
        <dbReference type="ARBA" id="ARBA00022777"/>
    </source>
</evidence>
<dbReference type="EMBL" id="HE806319">
    <property type="protein sequence ID" value="CCH60714.1"/>
    <property type="molecule type" value="Genomic_DNA"/>
</dbReference>
<dbReference type="InterPro" id="IPR000719">
    <property type="entry name" value="Prot_kinase_dom"/>
</dbReference>
<dbReference type="RefSeq" id="XP_004180233.1">
    <property type="nucleotide sequence ID" value="XM_004180185.1"/>
</dbReference>
<accession>I2H2W2</accession>
<dbReference type="InterPro" id="IPR011009">
    <property type="entry name" value="Kinase-like_dom_sf"/>
</dbReference>
<keyword evidence="5" id="KW-0067">ATP-binding</keyword>
<dbReference type="AlphaFoldDB" id="I2H2W2"/>
<evidence type="ECO:0000256" key="6">
    <source>
        <dbReference type="SAM" id="MobiDB-lite"/>
    </source>
</evidence>
<dbReference type="GO" id="GO:0016020">
    <property type="term" value="C:membrane"/>
    <property type="evidence" value="ECO:0007669"/>
    <property type="project" value="TreeGrafter"/>
</dbReference>
<dbReference type="PROSITE" id="PS00108">
    <property type="entry name" value="PROTEIN_KINASE_ST"/>
    <property type="match status" value="1"/>
</dbReference>
<feature type="domain" description="Protein kinase" evidence="7">
    <location>
        <begin position="2"/>
        <end position="320"/>
    </location>
</feature>
<reference evidence="8 9" key="1">
    <citation type="journal article" date="2011" name="Proc. Natl. Acad. Sci. U.S.A.">
        <title>Evolutionary erosion of yeast sex chromosomes by mating-type switching accidents.</title>
        <authorList>
            <person name="Gordon J.L."/>
            <person name="Armisen D."/>
            <person name="Proux-Wera E."/>
            <person name="Oheigeartaigh S.S."/>
            <person name="Byrne K.P."/>
            <person name="Wolfe K.H."/>
        </authorList>
    </citation>
    <scope>NUCLEOTIDE SEQUENCE [LARGE SCALE GENOMIC DNA]</scope>
    <source>
        <strain evidence="9">ATCC 34711 / CBS 6284 / DSM 70876 / NBRC 10599 / NRRL Y-10934 / UCD 77-7</strain>
    </source>
</reference>
<evidence type="ECO:0000256" key="1">
    <source>
        <dbReference type="ARBA" id="ARBA00012513"/>
    </source>
</evidence>
<dbReference type="GO" id="GO:0000407">
    <property type="term" value="C:phagophore assembly site"/>
    <property type="evidence" value="ECO:0007669"/>
    <property type="project" value="TreeGrafter"/>
</dbReference>
<feature type="compositionally biased region" description="Basic residues" evidence="6">
    <location>
        <begin position="420"/>
        <end position="430"/>
    </location>
</feature>
<dbReference type="GO" id="GO:0000045">
    <property type="term" value="P:autophagosome assembly"/>
    <property type="evidence" value="ECO:0007669"/>
    <property type="project" value="TreeGrafter"/>
</dbReference>
<feature type="region of interest" description="Disordered" evidence="6">
    <location>
        <begin position="449"/>
        <end position="482"/>
    </location>
</feature>
<dbReference type="HOGENOM" id="CLU_545335_0_0_1"/>
<organism evidence="8 9">
    <name type="scientific">Henningerozyma blattae (strain ATCC 34711 / CBS 6284 / DSM 70876 / NBRC 10599 / NRRL Y-10934 / UCD 77-7)</name>
    <name type="common">Yeast</name>
    <name type="synonym">Tetrapisispora blattae</name>
    <dbReference type="NCBI Taxonomy" id="1071380"/>
    <lineage>
        <taxon>Eukaryota</taxon>
        <taxon>Fungi</taxon>
        <taxon>Dikarya</taxon>
        <taxon>Ascomycota</taxon>
        <taxon>Saccharomycotina</taxon>
        <taxon>Saccharomycetes</taxon>
        <taxon>Saccharomycetales</taxon>
        <taxon>Saccharomycetaceae</taxon>
        <taxon>Henningerozyma</taxon>
    </lineage>
</organism>
<gene>
    <name evidence="8" type="primary">TBLA0D02070</name>
    <name evidence="8" type="ORF">TBLA_0D02070</name>
</gene>
<evidence type="ECO:0000313" key="8">
    <source>
        <dbReference type="EMBL" id="CCH60714.1"/>
    </source>
</evidence>
<dbReference type="PANTHER" id="PTHR24348:SF22">
    <property type="entry name" value="NON-SPECIFIC SERINE_THREONINE PROTEIN KINASE"/>
    <property type="match status" value="1"/>
</dbReference>
<proteinExistence type="predicted"/>
<dbReference type="STRING" id="1071380.I2H2W2"/>
<keyword evidence="2" id="KW-0808">Transferase</keyword>
<dbReference type="InterPro" id="IPR008271">
    <property type="entry name" value="Ser/Thr_kinase_AS"/>
</dbReference>
<dbReference type="InterPro" id="IPR045269">
    <property type="entry name" value="Atg1-like"/>
</dbReference>
<name>I2H2W2_HENB6</name>
<feature type="compositionally biased region" description="Low complexity" evidence="6">
    <location>
        <begin position="470"/>
        <end position="482"/>
    </location>
</feature>
<dbReference type="FunCoup" id="I2H2W2">
    <property type="interactions" value="305"/>
</dbReference>
<dbReference type="SMART" id="SM00220">
    <property type="entry name" value="S_TKc"/>
    <property type="match status" value="1"/>
</dbReference>
<feature type="region of interest" description="Disordered" evidence="6">
    <location>
        <begin position="409"/>
        <end position="431"/>
    </location>
</feature>
<feature type="compositionally biased region" description="Polar residues" evidence="6">
    <location>
        <begin position="375"/>
        <end position="391"/>
    </location>
</feature>
<keyword evidence="9" id="KW-1185">Reference proteome</keyword>
<dbReference type="SUPFAM" id="SSF56112">
    <property type="entry name" value="Protein kinase-like (PK-like)"/>
    <property type="match status" value="1"/>
</dbReference>